<comment type="caution">
    <text evidence="2">The sequence shown here is derived from an EMBL/GenBank/DDBJ whole genome shotgun (WGS) entry which is preliminary data.</text>
</comment>
<evidence type="ECO:0000313" key="3">
    <source>
        <dbReference type="Proteomes" id="UP000823895"/>
    </source>
</evidence>
<accession>A0A9D2P1H8</accession>
<proteinExistence type="predicted"/>
<dbReference type="SUPFAM" id="SSF56112">
    <property type="entry name" value="Protein kinase-like (PK-like)"/>
    <property type="match status" value="1"/>
</dbReference>
<feature type="region of interest" description="Disordered" evidence="1">
    <location>
        <begin position="358"/>
        <end position="383"/>
    </location>
</feature>
<gene>
    <name evidence="2" type="ORF">H9756_01675</name>
</gene>
<dbReference type="EMBL" id="DWWI01000036">
    <property type="protein sequence ID" value="HJC42385.1"/>
    <property type="molecule type" value="Genomic_DNA"/>
</dbReference>
<evidence type="ECO:0000313" key="2">
    <source>
        <dbReference type="EMBL" id="HJC42385.1"/>
    </source>
</evidence>
<sequence length="383" mass="43652">MGFTREKDVSAGGTVEGLSCLAEYTAEKKLHMKEMYEVLKFIEHGLRCRQSMDCVQGTILLNYLKENPRIDKTVLIDWFRELAVSVDQYHRSHGRQNYRYLNPCSVIVSEDGRLFLLDTEAPDNEPVMKRMQKRAVRSHFVKPVYEIGIGRNNEADLFAYGKTIQFILAYSEIHPALSRREERRLSRVIGRCTGDLGRKYEDLHQVLKDLPPVPRRKADAQKCDAHPGLRKMVISAGTAAVLLICVFARAGEKEEYGQADEAGEHIVKKENRKYMWEQNPESEKTGTICAEEAAEKTGLASQELVGFLEKRIITDEMISAYGRVIELEEDKEKIKEAGLKKMKLEMRQENYEQALETAKTVSEKTGGSEKLSELIEGCEKNIP</sequence>
<feature type="compositionally biased region" description="Basic and acidic residues" evidence="1">
    <location>
        <begin position="366"/>
        <end position="383"/>
    </location>
</feature>
<evidence type="ECO:0008006" key="4">
    <source>
        <dbReference type="Google" id="ProtNLM"/>
    </source>
</evidence>
<organism evidence="2 3">
    <name type="scientific">Candidatus Mediterraneibacter gallistercoris</name>
    <dbReference type="NCBI Taxonomy" id="2838671"/>
    <lineage>
        <taxon>Bacteria</taxon>
        <taxon>Bacillati</taxon>
        <taxon>Bacillota</taxon>
        <taxon>Clostridia</taxon>
        <taxon>Lachnospirales</taxon>
        <taxon>Lachnospiraceae</taxon>
        <taxon>Mediterraneibacter</taxon>
    </lineage>
</organism>
<reference evidence="2" key="2">
    <citation type="submission" date="2021-04" db="EMBL/GenBank/DDBJ databases">
        <authorList>
            <person name="Gilroy R."/>
        </authorList>
    </citation>
    <scope>NUCLEOTIDE SEQUENCE</scope>
    <source>
        <strain evidence="2">CHK165-2605</strain>
    </source>
</reference>
<evidence type="ECO:0000256" key="1">
    <source>
        <dbReference type="SAM" id="MobiDB-lite"/>
    </source>
</evidence>
<dbReference type="Proteomes" id="UP000823895">
    <property type="component" value="Unassembled WGS sequence"/>
</dbReference>
<dbReference type="InterPro" id="IPR011009">
    <property type="entry name" value="Kinase-like_dom_sf"/>
</dbReference>
<name>A0A9D2P1H8_9FIRM</name>
<reference evidence="2" key="1">
    <citation type="journal article" date="2021" name="PeerJ">
        <title>Extensive microbial diversity within the chicken gut microbiome revealed by metagenomics and culture.</title>
        <authorList>
            <person name="Gilroy R."/>
            <person name="Ravi A."/>
            <person name="Getino M."/>
            <person name="Pursley I."/>
            <person name="Horton D.L."/>
            <person name="Alikhan N.F."/>
            <person name="Baker D."/>
            <person name="Gharbi K."/>
            <person name="Hall N."/>
            <person name="Watson M."/>
            <person name="Adriaenssens E.M."/>
            <person name="Foster-Nyarko E."/>
            <person name="Jarju S."/>
            <person name="Secka A."/>
            <person name="Antonio M."/>
            <person name="Oren A."/>
            <person name="Chaudhuri R.R."/>
            <person name="La Ragione R."/>
            <person name="Hildebrand F."/>
            <person name="Pallen M.J."/>
        </authorList>
    </citation>
    <scope>NUCLEOTIDE SEQUENCE</scope>
    <source>
        <strain evidence="2">CHK165-2605</strain>
    </source>
</reference>
<protein>
    <recommendedName>
        <fullName evidence="4">Protein kinase domain-containing protein</fullName>
    </recommendedName>
</protein>
<dbReference type="AlphaFoldDB" id="A0A9D2P1H8"/>